<evidence type="ECO:0000313" key="2">
    <source>
        <dbReference type="EMBL" id="KAA1104760.1"/>
    </source>
</evidence>
<name>A0A5B0PVG6_PUCGR</name>
<accession>A0A5B0PVG6</accession>
<protein>
    <submittedName>
        <fullName evidence="2">Uncharacterized protein</fullName>
    </submittedName>
</protein>
<proteinExistence type="predicted"/>
<dbReference type="AlphaFoldDB" id="A0A5B0PVG6"/>
<dbReference type="Proteomes" id="UP000324748">
    <property type="component" value="Unassembled WGS sequence"/>
</dbReference>
<gene>
    <name evidence="2" type="ORF">PGT21_031359</name>
</gene>
<evidence type="ECO:0000256" key="1">
    <source>
        <dbReference type="SAM" id="MobiDB-lite"/>
    </source>
</evidence>
<keyword evidence="3" id="KW-1185">Reference proteome</keyword>
<reference evidence="2 3" key="1">
    <citation type="submission" date="2019-05" db="EMBL/GenBank/DDBJ databases">
        <title>Emergence of the Ug99 lineage of the wheat stem rust pathogen through somatic hybridization.</title>
        <authorList>
            <person name="Li F."/>
            <person name="Upadhyaya N.M."/>
            <person name="Sperschneider J."/>
            <person name="Matny O."/>
            <person name="Nguyen-Phuc H."/>
            <person name="Mago R."/>
            <person name="Raley C."/>
            <person name="Miller M.E."/>
            <person name="Silverstein K.A.T."/>
            <person name="Henningsen E."/>
            <person name="Hirsch C.D."/>
            <person name="Visser B."/>
            <person name="Pretorius Z.A."/>
            <person name="Steffenson B.J."/>
            <person name="Schwessinger B."/>
            <person name="Dodds P.N."/>
            <person name="Figueroa M."/>
        </authorList>
    </citation>
    <scope>NUCLEOTIDE SEQUENCE [LARGE SCALE GENOMIC DNA]</scope>
    <source>
        <strain evidence="2">21-0</strain>
    </source>
</reference>
<dbReference type="EMBL" id="VSWC01000041">
    <property type="protein sequence ID" value="KAA1104760.1"/>
    <property type="molecule type" value="Genomic_DNA"/>
</dbReference>
<feature type="compositionally biased region" description="Basic and acidic residues" evidence="1">
    <location>
        <begin position="9"/>
        <end position="35"/>
    </location>
</feature>
<sequence length="129" mass="14295">MFDGVGTEAGKEAKAEKRKQELKRIGAGYKKDSETGKMIIDEEELSQNKSTKNGNDESKSISTAGGKSGVVKAGFTTRFPDIPPEFSHVQQRKVVNLHERFTPGAIHQPRVCSVTFPQTELPFFKIISR</sequence>
<comment type="caution">
    <text evidence="2">The sequence shown here is derived from an EMBL/GenBank/DDBJ whole genome shotgun (WGS) entry which is preliminary data.</text>
</comment>
<evidence type="ECO:0000313" key="3">
    <source>
        <dbReference type="Proteomes" id="UP000324748"/>
    </source>
</evidence>
<feature type="region of interest" description="Disordered" evidence="1">
    <location>
        <begin position="1"/>
        <end position="68"/>
    </location>
</feature>
<organism evidence="2 3">
    <name type="scientific">Puccinia graminis f. sp. tritici</name>
    <dbReference type="NCBI Taxonomy" id="56615"/>
    <lineage>
        <taxon>Eukaryota</taxon>
        <taxon>Fungi</taxon>
        <taxon>Dikarya</taxon>
        <taxon>Basidiomycota</taxon>
        <taxon>Pucciniomycotina</taxon>
        <taxon>Pucciniomycetes</taxon>
        <taxon>Pucciniales</taxon>
        <taxon>Pucciniaceae</taxon>
        <taxon>Puccinia</taxon>
    </lineage>
</organism>